<dbReference type="PANTHER" id="PTHR43671:SF13">
    <property type="entry name" value="SERINE_THREONINE-PROTEIN KINASE NEK2"/>
    <property type="match status" value="1"/>
</dbReference>
<dbReference type="CDD" id="cd14014">
    <property type="entry name" value="STKc_PknB_like"/>
    <property type="match status" value="1"/>
</dbReference>
<dbReference type="InterPro" id="IPR011009">
    <property type="entry name" value="Kinase-like_dom_sf"/>
</dbReference>
<evidence type="ECO:0000313" key="8">
    <source>
        <dbReference type="EMBL" id="MFC5288259.1"/>
    </source>
</evidence>
<dbReference type="EC" id="2.7.11.1" evidence="1"/>
<keyword evidence="9" id="KW-1185">Reference proteome</keyword>
<evidence type="ECO:0000256" key="4">
    <source>
        <dbReference type="ARBA" id="ARBA00022777"/>
    </source>
</evidence>
<keyword evidence="5" id="KW-0067">ATP-binding</keyword>
<evidence type="ECO:0000256" key="6">
    <source>
        <dbReference type="SAM" id="MobiDB-lite"/>
    </source>
</evidence>
<evidence type="ECO:0000256" key="1">
    <source>
        <dbReference type="ARBA" id="ARBA00012513"/>
    </source>
</evidence>
<dbReference type="PROSITE" id="PS50011">
    <property type="entry name" value="PROTEIN_KINASE_DOM"/>
    <property type="match status" value="1"/>
</dbReference>
<dbReference type="RefSeq" id="WP_378248058.1">
    <property type="nucleotide sequence ID" value="NZ_JBHSKF010000006.1"/>
</dbReference>
<dbReference type="Gene3D" id="1.10.510.10">
    <property type="entry name" value="Transferase(Phosphotransferase) domain 1"/>
    <property type="match status" value="1"/>
</dbReference>
<keyword evidence="2 8" id="KW-0808">Transferase</keyword>
<feature type="domain" description="Protein kinase" evidence="7">
    <location>
        <begin position="10"/>
        <end position="265"/>
    </location>
</feature>
<organism evidence="8 9">
    <name type="scientific">Actinokineospora guangxiensis</name>
    <dbReference type="NCBI Taxonomy" id="1490288"/>
    <lineage>
        <taxon>Bacteria</taxon>
        <taxon>Bacillati</taxon>
        <taxon>Actinomycetota</taxon>
        <taxon>Actinomycetes</taxon>
        <taxon>Pseudonocardiales</taxon>
        <taxon>Pseudonocardiaceae</taxon>
        <taxon>Actinokineospora</taxon>
    </lineage>
</organism>
<dbReference type="Gene3D" id="3.30.200.20">
    <property type="entry name" value="Phosphorylase Kinase, domain 1"/>
    <property type="match status" value="1"/>
</dbReference>
<dbReference type="InterPro" id="IPR050660">
    <property type="entry name" value="NEK_Ser/Thr_kinase"/>
</dbReference>
<dbReference type="EMBL" id="JBHSKF010000006">
    <property type="protein sequence ID" value="MFC5288259.1"/>
    <property type="molecule type" value="Genomic_DNA"/>
</dbReference>
<evidence type="ECO:0000313" key="9">
    <source>
        <dbReference type="Proteomes" id="UP001596157"/>
    </source>
</evidence>
<keyword evidence="3" id="KW-0547">Nucleotide-binding</keyword>
<dbReference type="Proteomes" id="UP001596157">
    <property type="component" value="Unassembled WGS sequence"/>
</dbReference>
<dbReference type="InterPro" id="IPR008271">
    <property type="entry name" value="Ser/Thr_kinase_AS"/>
</dbReference>
<evidence type="ECO:0000256" key="5">
    <source>
        <dbReference type="ARBA" id="ARBA00022840"/>
    </source>
</evidence>
<dbReference type="PROSITE" id="PS00108">
    <property type="entry name" value="PROTEIN_KINASE_ST"/>
    <property type="match status" value="1"/>
</dbReference>
<sequence length="435" mass="44784">MEDQLLAGRYRIGAVLGSGGAAKVHRAWDTRVLRPVAVKVFRGVPEGAELHRFQNEAHMLAMLSHPGLVDVFDAGADGNRPFIVLRLIEGHTLRDRIADGPVSVDAVRHLGARLAEALAYVHARGVTHRDVKPSNILLDAGGRPHLADFGVAKLIGSERVTATNEMIGTAAYLAPEQVRGHEVGSAADIYAFGLVLLECLTGTLEYDGTDVESALARLHRAPVIPAGVPADLSALLTRMTSLTPRRRPSAQECRDALSRVGEPGLSLAVERPLGGAEGTRSGSGSASGAAVTLVGLPARESAVAARGSARGVGGAWARRGLAAVAAGVVGVLGVWAVSGVDGSVRTPGDGGTAVLDGTSSGVLRGEVVNEPVKPVAETVAETTVPVQVPAEVVVGSAQNDAKKPKKPRPGQSVGGGPKHDKTPPAQAGKRKPAKP</sequence>
<dbReference type="PANTHER" id="PTHR43671">
    <property type="entry name" value="SERINE/THREONINE-PROTEIN KINASE NEK"/>
    <property type="match status" value="1"/>
</dbReference>
<evidence type="ECO:0000256" key="2">
    <source>
        <dbReference type="ARBA" id="ARBA00022679"/>
    </source>
</evidence>
<keyword evidence="4 8" id="KW-0418">Kinase</keyword>
<proteinExistence type="predicted"/>
<name>A0ABW0EQC2_9PSEU</name>
<comment type="caution">
    <text evidence="8">The sequence shown here is derived from an EMBL/GenBank/DDBJ whole genome shotgun (WGS) entry which is preliminary data.</text>
</comment>
<gene>
    <name evidence="8" type="ORF">ACFPM7_14460</name>
</gene>
<evidence type="ECO:0000256" key="3">
    <source>
        <dbReference type="ARBA" id="ARBA00022741"/>
    </source>
</evidence>
<accession>A0ABW0EQC2</accession>
<dbReference type="SMART" id="SM00220">
    <property type="entry name" value="S_TKc"/>
    <property type="match status" value="1"/>
</dbReference>
<evidence type="ECO:0000259" key="7">
    <source>
        <dbReference type="PROSITE" id="PS50011"/>
    </source>
</evidence>
<protein>
    <recommendedName>
        <fullName evidence="1">non-specific serine/threonine protein kinase</fullName>
        <ecNumber evidence="1">2.7.11.1</ecNumber>
    </recommendedName>
</protein>
<reference evidence="9" key="1">
    <citation type="journal article" date="2019" name="Int. J. Syst. Evol. Microbiol.">
        <title>The Global Catalogue of Microorganisms (GCM) 10K type strain sequencing project: providing services to taxonomists for standard genome sequencing and annotation.</title>
        <authorList>
            <consortium name="The Broad Institute Genomics Platform"/>
            <consortium name="The Broad Institute Genome Sequencing Center for Infectious Disease"/>
            <person name="Wu L."/>
            <person name="Ma J."/>
        </authorList>
    </citation>
    <scope>NUCLEOTIDE SEQUENCE [LARGE SCALE GENOMIC DNA]</scope>
    <source>
        <strain evidence="9">CCUG 59778</strain>
    </source>
</reference>
<dbReference type="SUPFAM" id="SSF56112">
    <property type="entry name" value="Protein kinase-like (PK-like)"/>
    <property type="match status" value="1"/>
</dbReference>
<dbReference type="GO" id="GO:0004674">
    <property type="term" value="F:protein serine/threonine kinase activity"/>
    <property type="evidence" value="ECO:0007669"/>
    <property type="project" value="UniProtKB-EC"/>
</dbReference>
<feature type="region of interest" description="Disordered" evidence="6">
    <location>
        <begin position="394"/>
        <end position="435"/>
    </location>
</feature>
<dbReference type="InterPro" id="IPR000719">
    <property type="entry name" value="Prot_kinase_dom"/>
</dbReference>
<dbReference type="Pfam" id="PF00069">
    <property type="entry name" value="Pkinase"/>
    <property type="match status" value="1"/>
</dbReference>